<evidence type="ECO:0000256" key="3">
    <source>
        <dbReference type="PROSITE-ProRule" id="PRU00284"/>
    </source>
</evidence>
<protein>
    <submittedName>
        <fullName evidence="9">Methyl-accepting chemotaxis protein</fullName>
    </submittedName>
</protein>
<feature type="domain" description="HAMP" evidence="8">
    <location>
        <begin position="544"/>
        <end position="583"/>
    </location>
</feature>
<evidence type="ECO:0000256" key="2">
    <source>
        <dbReference type="ARBA" id="ARBA00029447"/>
    </source>
</evidence>
<gene>
    <name evidence="9" type="ORF">QTN89_17570</name>
</gene>
<dbReference type="EMBL" id="JASZZN010000013">
    <property type="protein sequence ID" value="MDM4017260.1"/>
    <property type="molecule type" value="Genomic_DNA"/>
</dbReference>
<evidence type="ECO:0000313" key="10">
    <source>
        <dbReference type="Proteomes" id="UP001239462"/>
    </source>
</evidence>
<dbReference type="InterPro" id="IPR001610">
    <property type="entry name" value="PAC"/>
</dbReference>
<dbReference type="SUPFAM" id="SSF55785">
    <property type="entry name" value="PYP-like sensor domain (PAS domain)"/>
    <property type="match status" value="2"/>
</dbReference>
<dbReference type="SMART" id="SM00304">
    <property type="entry name" value="HAMP"/>
    <property type="match status" value="3"/>
</dbReference>
<dbReference type="PANTHER" id="PTHR43531">
    <property type="entry name" value="PROTEIN ICFG"/>
    <property type="match status" value="1"/>
</dbReference>
<proteinExistence type="inferred from homology"/>
<dbReference type="CDD" id="cd00130">
    <property type="entry name" value="PAS"/>
    <property type="match status" value="2"/>
</dbReference>
<accession>A0ABT7PLB2</accession>
<dbReference type="InterPro" id="IPR035965">
    <property type="entry name" value="PAS-like_dom_sf"/>
</dbReference>
<evidence type="ECO:0000259" key="5">
    <source>
        <dbReference type="PROSITE" id="PS50111"/>
    </source>
</evidence>
<dbReference type="Pfam" id="PF00015">
    <property type="entry name" value="MCPsignal"/>
    <property type="match status" value="1"/>
</dbReference>
<feature type="compositionally biased region" description="Low complexity" evidence="4">
    <location>
        <begin position="837"/>
        <end position="852"/>
    </location>
</feature>
<feature type="domain" description="PAS" evidence="6">
    <location>
        <begin position="224"/>
        <end position="254"/>
    </location>
</feature>
<dbReference type="InterPro" id="IPR004089">
    <property type="entry name" value="MCPsignal_dom"/>
</dbReference>
<dbReference type="Pfam" id="PF08447">
    <property type="entry name" value="PAS_3"/>
    <property type="match status" value="1"/>
</dbReference>
<dbReference type="PROSITE" id="PS50113">
    <property type="entry name" value="PAC"/>
    <property type="match status" value="2"/>
</dbReference>
<dbReference type="SMART" id="SM00086">
    <property type="entry name" value="PAC"/>
    <property type="match status" value="2"/>
</dbReference>
<dbReference type="InterPro" id="IPR000014">
    <property type="entry name" value="PAS"/>
</dbReference>
<name>A0ABT7PLB2_9BACT</name>
<dbReference type="Proteomes" id="UP001239462">
    <property type="component" value="Unassembled WGS sequence"/>
</dbReference>
<reference evidence="9 10" key="1">
    <citation type="submission" date="2023-06" db="EMBL/GenBank/DDBJ databases">
        <title>Roseiconus lacunae JC819 isolated from Gulf of Mannar region, Tamil Nadu.</title>
        <authorList>
            <person name="Pk S."/>
            <person name="Ch S."/>
            <person name="Ch V.R."/>
        </authorList>
    </citation>
    <scope>NUCLEOTIDE SEQUENCE [LARGE SCALE GENOMIC DNA]</scope>
    <source>
        <strain evidence="9 10">JC819</strain>
    </source>
</reference>
<dbReference type="InterPro" id="IPR003660">
    <property type="entry name" value="HAMP_dom"/>
</dbReference>
<dbReference type="PROSITE" id="PS50112">
    <property type="entry name" value="PAS"/>
    <property type="match status" value="1"/>
</dbReference>
<feature type="domain" description="PAC" evidence="7">
    <location>
        <begin position="283"/>
        <end position="335"/>
    </location>
</feature>
<feature type="domain" description="PAC" evidence="7">
    <location>
        <begin position="161"/>
        <end position="213"/>
    </location>
</feature>
<keyword evidence="1" id="KW-0488">Methylation</keyword>
<sequence length="871" mass="95054">MATNRPVDTKTSKRPVQPSDELPGSHDHHEDHSAIDQVEELMTVIDRAVLGDYSEQITVTGDDAVGHLADGLRTVLADISQTKEKLADSQGQLDAINRSQAVIEFNLDGTIITANDNFLSALGYRLDEIQGNHHRMFVTDEESRSPEYRQFWSDLASGRFSSGEYERVRSDGSHIWIQASYNPVLDAEGKPYKVVKFASDITEEKLRATDHQGQLNAIGKSQAVIEFDLDGTIRTANENFLGVVGYSLSEIQGKHHSLFVDRDYANTAEYRNFWSDLASGRFQAGEFQRFDRSGNEVWIQASYNPILDPSGKPYKVVKYASDITESKKLLQQVAEAEKAGKEATQRSTEAVEEILDVISRAQEGDYSREITTVGEDSIGSLAEGMRKFIAEKQIADKEIARIQSMMEQTPINTMFADREFIIQYMNPASVNTLRRLQEHLPCRADEMIGQCIDIFHKNPAHQRRMLADPSQLPVKADIKVGPETLSLLVSPVFDQNREYLGAMVTWDVITERLAMEKQIQDKIEEDRIKTEETQRKVEIVLGLVNSVADGNFEVAFPDLGADGIGQVADAMSKMVGSVRDALVEVREVSTTVATASTEMSSAAEEISRGAQQQAARLEETASSLEEITTTVKQNSDNAQEARALANGSRDVASEGGKVVGDAVQAMREINASSKQISDIITTIDEIAFQTNLLALNAAVEAARAGEQGRGFAVVASEVRNLAQRSASSAKEIKSLIQDSASKVEKGTELVNKSGETLGEIVDSVKRVTDIVAEIAAASQEQLTGIEQVTKAVTQIDQLTQANASQTEEMAGTSGSVLNHARSLDQMVSRFQLGTGGPSHTASHAPAPAAPHRAPAPPAAPAAGGHDDFMDF</sequence>
<keyword evidence="10" id="KW-1185">Reference proteome</keyword>
<dbReference type="InterPro" id="IPR013655">
    <property type="entry name" value="PAS_fold_3"/>
</dbReference>
<comment type="caution">
    <text evidence="9">The sequence shown here is derived from an EMBL/GenBank/DDBJ whole genome shotgun (WGS) entry which is preliminary data.</text>
</comment>
<dbReference type="SMART" id="SM00091">
    <property type="entry name" value="PAS"/>
    <property type="match status" value="3"/>
</dbReference>
<feature type="domain" description="HAMP" evidence="8">
    <location>
        <begin position="32"/>
        <end position="84"/>
    </location>
</feature>
<evidence type="ECO:0000256" key="4">
    <source>
        <dbReference type="SAM" id="MobiDB-lite"/>
    </source>
</evidence>
<feature type="domain" description="HAMP" evidence="8">
    <location>
        <begin position="345"/>
        <end position="397"/>
    </location>
</feature>
<dbReference type="Gene3D" id="3.30.450.20">
    <property type="entry name" value="PAS domain"/>
    <property type="match status" value="3"/>
</dbReference>
<evidence type="ECO:0000313" key="9">
    <source>
        <dbReference type="EMBL" id="MDM4017260.1"/>
    </source>
</evidence>
<organism evidence="9 10">
    <name type="scientific">Roseiconus lacunae</name>
    <dbReference type="NCBI Taxonomy" id="2605694"/>
    <lineage>
        <taxon>Bacteria</taxon>
        <taxon>Pseudomonadati</taxon>
        <taxon>Planctomycetota</taxon>
        <taxon>Planctomycetia</taxon>
        <taxon>Pirellulales</taxon>
        <taxon>Pirellulaceae</taxon>
        <taxon>Roseiconus</taxon>
    </lineage>
</organism>
<dbReference type="NCBIfam" id="TIGR00229">
    <property type="entry name" value="sensory_box"/>
    <property type="match status" value="2"/>
</dbReference>
<evidence type="ECO:0000259" key="6">
    <source>
        <dbReference type="PROSITE" id="PS50112"/>
    </source>
</evidence>
<evidence type="ECO:0000259" key="7">
    <source>
        <dbReference type="PROSITE" id="PS50113"/>
    </source>
</evidence>
<comment type="similarity">
    <text evidence="2">Belongs to the methyl-accepting chemotaxis (MCP) protein family.</text>
</comment>
<evidence type="ECO:0000259" key="8">
    <source>
        <dbReference type="PROSITE" id="PS50885"/>
    </source>
</evidence>
<dbReference type="RefSeq" id="WP_289164707.1">
    <property type="nucleotide sequence ID" value="NZ_JASZZN010000013.1"/>
</dbReference>
<dbReference type="PROSITE" id="PS50111">
    <property type="entry name" value="CHEMOTAXIS_TRANSDUC_2"/>
    <property type="match status" value="1"/>
</dbReference>
<dbReference type="PROSITE" id="PS50885">
    <property type="entry name" value="HAMP"/>
    <property type="match status" value="3"/>
</dbReference>
<dbReference type="SMART" id="SM00283">
    <property type="entry name" value="MA"/>
    <property type="match status" value="1"/>
</dbReference>
<dbReference type="PANTHER" id="PTHR43531:SF14">
    <property type="entry name" value="METHYL-ACCEPTING CHEMOTAXIS PROTEIN I-RELATED"/>
    <property type="match status" value="1"/>
</dbReference>
<dbReference type="Gene3D" id="1.10.287.950">
    <property type="entry name" value="Methyl-accepting chemotaxis protein"/>
    <property type="match status" value="1"/>
</dbReference>
<dbReference type="InterPro" id="IPR000700">
    <property type="entry name" value="PAS-assoc_C"/>
</dbReference>
<dbReference type="InterPro" id="IPR004090">
    <property type="entry name" value="Chemotax_Me-accpt_rcpt"/>
</dbReference>
<dbReference type="PRINTS" id="PR00260">
    <property type="entry name" value="CHEMTRNSDUCR"/>
</dbReference>
<feature type="region of interest" description="Disordered" evidence="4">
    <location>
        <begin position="830"/>
        <end position="871"/>
    </location>
</feature>
<keyword evidence="3" id="KW-0807">Transducer</keyword>
<dbReference type="InterPro" id="IPR013656">
    <property type="entry name" value="PAS_4"/>
</dbReference>
<dbReference type="Pfam" id="PF08448">
    <property type="entry name" value="PAS_4"/>
    <property type="match status" value="1"/>
</dbReference>
<dbReference type="InterPro" id="IPR051310">
    <property type="entry name" value="MCP_chemotaxis"/>
</dbReference>
<feature type="region of interest" description="Disordered" evidence="4">
    <location>
        <begin position="1"/>
        <end position="31"/>
    </location>
</feature>
<dbReference type="SUPFAM" id="SSF58104">
    <property type="entry name" value="Methyl-accepting chemotaxis protein (MCP) signaling domain"/>
    <property type="match status" value="1"/>
</dbReference>
<feature type="domain" description="Methyl-accepting transducer" evidence="5">
    <location>
        <begin position="588"/>
        <end position="817"/>
    </location>
</feature>
<evidence type="ECO:0000256" key="1">
    <source>
        <dbReference type="ARBA" id="ARBA00022481"/>
    </source>
</evidence>
<dbReference type="CDD" id="cd11386">
    <property type="entry name" value="MCP_signal"/>
    <property type="match status" value="1"/>
</dbReference>